<dbReference type="AlphaFoldDB" id="A0A0F9QV41"/>
<dbReference type="PANTHER" id="PTHR36442">
    <property type="entry name" value="CYCLIC-DI-AMP PHOSPHODIESTERASE PGPH"/>
    <property type="match status" value="1"/>
</dbReference>
<accession>A0A0F9QV41</accession>
<dbReference type="InterPro" id="IPR006674">
    <property type="entry name" value="HD_domain"/>
</dbReference>
<dbReference type="InterPro" id="IPR052722">
    <property type="entry name" value="PgpH_phosphodiesterase"/>
</dbReference>
<dbReference type="InterPro" id="IPR003607">
    <property type="entry name" value="HD/PDEase_dom"/>
</dbReference>
<protein>
    <recommendedName>
        <fullName evidence="1">HD domain-containing protein</fullName>
    </recommendedName>
</protein>
<evidence type="ECO:0000313" key="2">
    <source>
        <dbReference type="EMBL" id="KKN17031.1"/>
    </source>
</evidence>
<dbReference type="PANTHER" id="PTHR36442:SF1">
    <property type="entry name" value="CYCLIC-DI-AMP PHOSPHODIESTERASE PGPH"/>
    <property type="match status" value="1"/>
</dbReference>
<dbReference type="CDD" id="cd00077">
    <property type="entry name" value="HDc"/>
    <property type="match status" value="1"/>
</dbReference>
<proteinExistence type="predicted"/>
<sequence length="255" mass="28585">MVDTDQEAYEEKLGDTKKIGPMDPTFHLLKEFREQAPGSHKHAQSLVSMVENVCAAIDVDADILKMAAMYHDIGKMWSPSLFTENQGKDNIHDGLPAWTSYELIAKHVSDTVAILFINEFPKDVIRIASQHHGTCVVQAIFESAKAEDSGVDPDAFRYKTQNPDSLESLILMFCDQVEATSRAIYASDGDHVEPAVFVLNIYNKLHADGQFDNVRVLLGKLKKIQAALITDVSSNFQKRIKYEEDEILVGKTREE</sequence>
<organism evidence="2">
    <name type="scientific">marine sediment metagenome</name>
    <dbReference type="NCBI Taxonomy" id="412755"/>
    <lineage>
        <taxon>unclassified sequences</taxon>
        <taxon>metagenomes</taxon>
        <taxon>ecological metagenomes</taxon>
    </lineage>
</organism>
<dbReference type="Pfam" id="PF01966">
    <property type="entry name" value="HD"/>
    <property type="match status" value="1"/>
</dbReference>
<evidence type="ECO:0000259" key="1">
    <source>
        <dbReference type="Pfam" id="PF01966"/>
    </source>
</evidence>
<dbReference type="SUPFAM" id="SSF109604">
    <property type="entry name" value="HD-domain/PDEase-like"/>
    <property type="match status" value="1"/>
</dbReference>
<dbReference type="Gene3D" id="1.10.3210.10">
    <property type="entry name" value="Hypothetical protein af1432"/>
    <property type="match status" value="1"/>
</dbReference>
<dbReference type="NCBIfam" id="TIGR00277">
    <property type="entry name" value="HDIG"/>
    <property type="match status" value="1"/>
</dbReference>
<feature type="domain" description="HD" evidence="1">
    <location>
        <begin position="50"/>
        <end position="179"/>
    </location>
</feature>
<reference evidence="2" key="1">
    <citation type="journal article" date="2015" name="Nature">
        <title>Complex archaea that bridge the gap between prokaryotes and eukaryotes.</title>
        <authorList>
            <person name="Spang A."/>
            <person name="Saw J.H."/>
            <person name="Jorgensen S.L."/>
            <person name="Zaremba-Niedzwiedzka K."/>
            <person name="Martijn J."/>
            <person name="Lind A.E."/>
            <person name="van Eijk R."/>
            <person name="Schleper C."/>
            <person name="Guy L."/>
            <person name="Ettema T.J."/>
        </authorList>
    </citation>
    <scope>NUCLEOTIDE SEQUENCE</scope>
</reference>
<dbReference type="EMBL" id="LAZR01003562">
    <property type="protein sequence ID" value="KKN17031.1"/>
    <property type="molecule type" value="Genomic_DNA"/>
</dbReference>
<comment type="caution">
    <text evidence="2">The sequence shown here is derived from an EMBL/GenBank/DDBJ whole genome shotgun (WGS) entry which is preliminary data.</text>
</comment>
<gene>
    <name evidence="2" type="ORF">LCGC14_0969800</name>
</gene>
<dbReference type="InterPro" id="IPR006675">
    <property type="entry name" value="HDIG_dom"/>
</dbReference>
<name>A0A0F9QV41_9ZZZZ</name>